<dbReference type="Proteomes" id="UP001243989">
    <property type="component" value="Unassembled WGS sequence"/>
</dbReference>
<dbReference type="GeneID" id="85481252"/>
<evidence type="ECO:0000313" key="2">
    <source>
        <dbReference type="EMBL" id="KAK1654564.1"/>
    </source>
</evidence>
<organism evidence="2 3">
    <name type="scientific">Colletotrichum phormii</name>
    <dbReference type="NCBI Taxonomy" id="359342"/>
    <lineage>
        <taxon>Eukaryota</taxon>
        <taxon>Fungi</taxon>
        <taxon>Dikarya</taxon>
        <taxon>Ascomycota</taxon>
        <taxon>Pezizomycotina</taxon>
        <taxon>Sordariomycetes</taxon>
        <taxon>Hypocreomycetidae</taxon>
        <taxon>Glomerellales</taxon>
        <taxon>Glomerellaceae</taxon>
        <taxon>Colletotrichum</taxon>
        <taxon>Colletotrichum acutatum species complex</taxon>
    </lineage>
</organism>
<protein>
    <submittedName>
        <fullName evidence="2">Uncharacterized protein</fullName>
    </submittedName>
</protein>
<proteinExistence type="predicted"/>
<dbReference type="AlphaFoldDB" id="A0AAJ0A168"/>
<comment type="caution">
    <text evidence="2">The sequence shown here is derived from an EMBL/GenBank/DDBJ whole genome shotgun (WGS) entry which is preliminary data.</text>
</comment>
<dbReference type="RefSeq" id="XP_060450608.1">
    <property type="nucleotide sequence ID" value="XM_060596390.1"/>
</dbReference>
<keyword evidence="3" id="KW-1185">Reference proteome</keyword>
<gene>
    <name evidence="2" type="ORF">BDP81DRAFT_85382</name>
</gene>
<evidence type="ECO:0000313" key="3">
    <source>
        <dbReference type="Proteomes" id="UP001243989"/>
    </source>
</evidence>
<feature type="compositionally biased region" description="Polar residues" evidence="1">
    <location>
        <begin position="8"/>
        <end position="20"/>
    </location>
</feature>
<accession>A0AAJ0A168</accession>
<feature type="region of interest" description="Disordered" evidence="1">
    <location>
        <begin position="1"/>
        <end position="25"/>
    </location>
</feature>
<reference evidence="2" key="1">
    <citation type="submission" date="2021-06" db="EMBL/GenBank/DDBJ databases">
        <title>Comparative genomics, transcriptomics and evolutionary studies reveal genomic signatures of adaptation to plant cell wall in hemibiotrophic fungi.</title>
        <authorList>
            <consortium name="DOE Joint Genome Institute"/>
            <person name="Baroncelli R."/>
            <person name="Diaz J.F."/>
            <person name="Benocci T."/>
            <person name="Peng M."/>
            <person name="Battaglia E."/>
            <person name="Haridas S."/>
            <person name="Andreopoulos W."/>
            <person name="Labutti K."/>
            <person name="Pangilinan J."/>
            <person name="Floch G.L."/>
            <person name="Makela M.R."/>
            <person name="Henrissat B."/>
            <person name="Grigoriev I.V."/>
            <person name="Crouch J.A."/>
            <person name="De Vries R.P."/>
            <person name="Sukno S.A."/>
            <person name="Thon M.R."/>
        </authorList>
    </citation>
    <scope>NUCLEOTIDE SEQUENCE</scope>
    <source>
        <strain evidence="2">CBS 102054</strain>
    </source>
</reference>
<evidence type="ECO:0000256" key="1">
    <source>
        <dbReference type="SAM" id="MobiDB-lite"/>
    </source>
</evidence>
<sequence length="137" mass="15310">MTRESRMWGTNRSSDPNGNTDPRKPSMLVAALHSNLWQALTRHPPILSMAMCENRPTTVTPCAPVACSPVTITTAEKTRPPTMPGLRLKGDPFVQRGCDNLRHHHMKCFDYPRRTSGIHYCVETELSQSFEVGYGIG</sequence>
<dbReference type="EMBL" id="JAHMHQ010000002">
    <property type="protein sequence ID" value="KAK1654564.1"/>
    <property type="molecule type" value="Genomic_DNA"/>
</dbReference>
<name>A0AAJ0A168_9PEZI</name>